<dbReference type="RefSeq" id="WP_177167834.1">
    <property type="nucleotide sequence ID" value="NZ_FNNQ01000001.1"/>
</dbReference>
<gene>
    <name evidence="1" type="ORF">SAMN05444487_101268</name>
</gene>
<name>A0A1H2QQ31_9BACL</name>
<sequence>MGQKKDAFKLANLQRETAALHEIAKTEEQLKQLLEANVALVAYVKDQDDSWNTD</sequence>
<organism evidence="1 2">
    <name type="scientific">Marininema mesophilum</name>
    <dbReference type="NCBI Taxonomy" id="1048340"/>
    <lineage>
        <taxon>Bacteria</taxon>
        <taxon>Bacillati</taxon>
        <taxon>Bacillota</taxon>
        <taxon>Bacilli</taxon>
        <taxon>Bacillales</taxon>
        <taxon>Thermoactinomycetaceae</taxon>
        <taxon>Marininema</taxon>
    </lineage>
</organism>
<dbReference type="Proteomes" id="UP000198534">
    <property type="component" value="Unassembled WGS sequence"/>
</dbReference>
<dbReference type="EMBL" id="FNNQ01000001">
    <property type="protein sequence ID" value="SDW08744.1"/>
    <property type="molecule type" value="Genomic_DNA"/>
</dbReference>
<protein>
    <submittedName>
        <fullName evidence="1">Uncharacterized protein</fullName>
    </submittedName>
</protein>
<dbReference type="AlphaFoldDB" id="A0A1H2QQ31"/>
<proteinExistence type="predicted"/>
<evidence type="ECO:0000313" key="2">
    <source>
        <dbReference type="Proteomes" id="UP000198534"/>
    </source>
</evidence>
<dbReference type="STRING" id="1048340.SAMN05444487_101268"/>
<keyword evidence="2" id="KW-1185">Reference proteome</keyword>
<evidence type="ECO:0000313" key="1">
    <source>
        <dbReference type="EMBL" id="SDW08744.1"/>
    </source>
</evidence>
<accession>A0A1H2QQ31</accession>
<reference evidence="1 2" key="1">
    <citation type="submission" date="2016-10" db="EMBL/GenBank/DDBJ databases">
        <authorList>
            <person name="de Groot N.N."/>
        </authorList>
    </citation>
    <scope>NUCLEOTIDE SEQUENCE [LARGE SCALE GENOMIC DNA]</scope>
    <source>
        <strain evidence="1 2">DSM 45610</strain>
    </source>
</reference>